<dbReference type="EMBL" id="FNCG01000004">
    <property type="protein sequence ID" value="SDG72753.1"/>
    <property type="molecule type" value="Genomic_DNA"/>
</dbReference>
<dbReference type="STRING" id="551996.SAMN05192573_104469"/>
<evidence type="ECO:0000313" key="2">
    <source>
        <dbReference type="Proteomes" id="UP000199705"/>
    </source>
</evidence>
<protein>
    <submittedName>
        <fullName evidence="1">Uncharacterized protein</fullName>
    </submittedName>
</protein>
<name>A0A1G7WLD6_9SPHI</name>
<accession>A0A1G7WLD6</accession>
<organism evidence="1 2">
    <name type="scientific">Mucilaginibacter gossypii</name>
    <dbReference type="NCBI Taxonomy" id="551996"/>
    <lineage>
        <taxon>Bacteria</taxon>
        <taxon>Pseudomonadati</taxon>
        <taxon>Bacteroidota</taxon>
        <taxon>Sphingobacteriia</taxon>
        <taxon>Sphingobacteriales</taxon>
        <taxon>Sphingobacteriaceae</taxon>
        <taxon>Mucilaginibacter</taxon>
    </lineage>
</organism>
<dbReference type="AlphaFoldDB" id="A0A1G7WLD6"/>
<gene>
    <name evidence="1" type="ORF">SAMN05192573_104469</name>
</gene>
<proteinExistence type="predicted"/>
<keyword evidence="2" id="KW-1185">Reference proteome</keyword>
<evidence type="ECO:0000313" key="1">
    <source>
        <dbReference type="EMBL" id="SDG72753.1"/>
    </source>
</evidence>
<dbReference type="Proteomes" id="UP000199705">
    <property type="component" value="Unassembled WGS sequence"/>
</dbReference>
<reference evidence="2" key="1">
    <citation type="submission" date="2016-10" db="EMBL/GenBank/DDBJ databases">
        <authorList>
            <person name="Varghese N."/>
            <person name="Submissions S."/>
        </authorList>
    </citation>
    <scope>NUCLEOTIDE SEQUENCE [LARGE SCALE GENOMIC DNA]</scope>
    <source>
        <strain evidence="2">Gh-67</strain>
    </source>
</reference>
<sequence>MGMPPMKDYVKNWDAGKYKKQLPEIEKLAREQVVK</sequence>